<name>A0ABD3EHB1_9LAMI</name>
<feature type="compositionally biased region" description="Acidic residues" evidence="1">
    <location>
        <begin position="148"/>
        <end position="169"/>
    </location>
</feature>
<evidence type="ECO:0000313" key="2">
    <source>
        <dbReference type="EMBL" id="KAL3653622.1"/>
    </source>
</evidence>
<comment type="caution">
    <text evidence="2">The sequence shown here is derived from an EMBL/GenBank/DDBJ whole genome shotgun (WGS) entry which is preliminary data.</text>
</comment>
<evidence type="ECO:0000313" key="3">
    <source>
        <dbReference type="Proteomes" id="UP001632038"/>
    </source>
</evidence>
<dbReference type="EMBL" id="JAVIJP010000005">
    <property type="protein sequence ID" value="KAL3653622.1"/>
    <property type="molecule type" value="Genomic_DNA"/>
</dbReference>
<sequence length="340" mass="39644">MSAVAKTDRSTVEKEYQAFKDELDLLEQVRACNLWTPAELDFRKVCCCDDCLPKIERLNQFEKEMKAKRNLISAYLVQMDRKENLCISIANCAGWNKRTLEFFQKKLKAVSEKSGVPWTPIKCISTAEDIDKEITHMLRKCGILPQLNDDDDDDDDDDSAIVDDDDDDDDDDVLGSIDYALFYYKKTKSNNNAYAILQEMEKLEKDRQMEEQNKNLDPAFSKNYIEKQIEELKKLSVEDLRNEVKKVIAEIRPKDHRKLFEEARQSMYDACYAIIGKRMEFWQKSPSVANEGNEHISNGLEETLNSLLDEVNSFEKKWEDNYAQFYTPGDQSDPKRQRTE</sequence>
<gene>
    <name evidence="2" type="ORF">CASFOL_003303</name>
</gene>
<evidence type="ECO:0000256" key="1">
    <source>
        <dbReference type="SAM" id="MobiDB-lite"/>
    </source>
</evidence>
<dbReference type="Proteomes" id="UP001632038">
    <property type="component" value="Unassembled WGS sequence"/>
</dbReference>
<dbReference type="AlphaFoldDB" id="A0ABD3EHB1"/>
<accession>A0ABD3EHB1</accession>
<organism evidence="2 3">
    <name type="scientific">Castilleja foliolosa</name>
    <dbReference type="NCBI Taxonomy" id="1961234"/>
    <lineage>
        <taxon>Eukaryota</taxon>
        <taxon>Viridiplantae</taxon>
        <taxon>Streptophyta</taxon>
        <taxon>Embryophyta</taxon>
        <taxon>Tracheophyta</taxon>
        <taxon>Spermatophyta</taxon>
        <taxon>Magnoliopsida</taxon>
        <taxon>eudicotyledons</taxon>
        <taxon>Gunneridae</taxon>
        <taxon>Pentapetalae</taxon>
        <taxon>asterids</taxon>
        <taxon>lamiids</taxon>
        <taxon>Lamiales</taxon>
        <taxon>Orobanchaceae</taxon>
        <taxon>Pedicularideae</taxon>
        <taxon>Castillejinae</taxon>
        <taxon>Castilleja</taxon>
    </lineage>
</organism>
<keyword evidence="3" id="KW-1185">Reference proteome</keyword>
<proteinExistence type="predicted"/>
<feature type="region of interest" description="Disordered" evidence="1">
    <location>
        <begin position="147"/>
        <end position="169"/>
    </location>
</feature>
<reference evidence="3" key="1">
    <citation type="journal article" date="2024" name="IScience">
        <title>Strigolactones Initiate the Formation of Haustorium-like Structures in Castilleja.</title>
        <authorList>
            <person name="Buerger M."/>
            <person name="Peterson D."/>
            <person name="Chory J."/>
        </authorList>
    </citation>
    <scope>NUCLEOTIDE SEQUENCE [LARGE SCALE GENOMIC DNA]</scope>
</reference>
<protein>
    <submittedName>
        <fullName evidence="2">Uncharacterized protein</fullName>
    </submittedName>
</protein>